<dbReference type="GO" id="GO:0006783">
    <property type="term" value="P:heme biosynthetic process"/>
    <property type="evidence" value="ECO:0007669"/>
    <property type="project" value="UniProtKB-UniRule"/>
</dbReference>
<proteinExistence type="inferred from homology"/>
<dbReference type="GO" id="GO:0004729">
    <property type="term" value="F:oxygen-dependent protoporphyrinogen oxidase activity"/>
    <property type="evidence" value="ECO:0007669"/>
    <property type="project" value="UniProtKB-UniRule"/>
</dbReference>
<dbReference type="EC" id="1.3.3.15" evidence="5 11"/>
<evidence type="ECO:0000256" key="11">
    <source>
        <dbReference type="RuleBase" id="RU364052"/>
    </source>
</evidence>
<sequence>MGKKETSIVIIGGGITGLAAAYYLQQQTEQLKTPYNIQLLEASHRFGGKIRTERKDGFIIERGPDSFLGRKRPAIRLVESLQIENQLVRNTTGQAYILSNDVLHKMPPGSFMGVPTTLQPFLKTSLLSKRGKARTGLDFILPRSTFVGDQSLGYFLRRRFGDELIDHIIEPLLSGIYAGDIDEMSLYATFPQFFELEQAHKSIIKGIRNTMGKRSANTGEKTGQFCTFTNGLDTLVTALEHAISPSVLKKNHFVERIEQKSNTYTIHCQNGERIEADVVLATTPHHLLEKIVGNNSYMDRLFDMTSNSVANVALAYDTDDLGPTLDGTGFVISRHSNYRITACTWTHKKWQHTTPEGRALLRAYVGKTTDQSVVHLSDEEITEIALQDIEKSTGIKKEPTFSVVTRWDNAMPQYTVGHKARVLHTKRTLEKEMPGFFLAGSSLEGVGIPDCIGQAEEVVRQIIEYAQT</sequence>
<dbReference type="InterPro" id="IPR002937">
    <property type="entry name" value="Amino_oxidase"/>
</dbReference>
<dbReference type="NCBIfam" id="TIGR00562">
    <property type="entry name" value="proto_IX_ox"/>
    <property type="match status" value="1"/>
</dbReference>
<keyword evidence="12" id="KW-1133">Transmembrane helix</keyword>
<dbReference type="AlphaFoldDB" id="A0A9D1PMF3"/>
<evidence type="ECO:0000256" key="7">
    <source>
        <dbReference type="ARBA" id="ARBA00022630"/>
    </source>
</evidence>
<keyword evidence="8 11" id="KW-0274">FAD</keyword>
<comment type="caution">
    <text evidence="14">The sequence shown here is derived from an EMBL/GenBank/DDBJ whole genome shotgun (WGS) entry which is preliminary data.</text>
</comment>
<evidence type="ECO:0000256" key="10">
    <source>
        <dbReference type="ARBA" id="ARBA00023133"/>
    </source>
</evidence>
<dbReference type="PANTHER" id="PTHR42923">
    <property type="entry name" value="PROTOPORPHYRINOGEN OXIDASE"/>
    <property type="match status" value="1"/>
</dbReference>
<dbReference type="Gene3D" id="1.10.3110.10">
    <property type="entry name" value="protoporphyrinogen ix oxidase, domain 3"/>
    <property type="match status" value="1"/>
</dbReference>
<keyword evidence="10 11" id="KW-0350">Heme biosynthesis</keyword>
<comment type="pathway">
    <text evidence="3 11">Porphyrin-containing compound metabolism; protoheme biosynthesis.</text>
</comment>
<dbReference type="Gene3D" id="3.90.660.20">
    <property type="entry name" value="Protoporphyrinogen oxidase, mitochondrial, domain 2"/>
    <property type="match status" value="1"/>
</dbReference>
<evidence type="ECO:0000259" key="13">
    <source>
        <dbReference type="Pfam" id="PF01593"/>
    </source>
</evidence>
<evidence type="ECO:0000256" key="4">
    <source>
        <dbReference type="ARBA" id="ARBA00008310"/>
    </source>
</evidence>
<dbReference type="InterPro" id="IPR036188">
    <property type="entry name" value="FAD/NAD-bd_sf"/>
</dbReference>
<evidence type="ECO:0000256" key="8">
    <source>
        <dbReference type="ARBA" id="ARBA00022827"/>
    </source>
</evidence>
<feature type="domain" description="Amine oxidase" evidence="13">
    <location>
        <begin position="15"/>
        <end position="463"/>
    </location>
</feature>
<feature type="transmembrane region" description="Helical" evidence="12">
    <location>
        <begin position="7"/>
        <end position="24"/>
    </location>
</feature>
<evidence type="ECO:0000256" key="2">
    <source>
        <dbReference type="ARBA" id="ARBA00001974"/>
    </source>
</evidence>
<evidence type="ECO:0000256" key="12">
    <source>
        <dbReference type="SAM" id="Phobius"/>
    </source>
</evidence>
<reference evidence="14" key="2">
    <citation type="submission" date="2021-04" db="EMBL/GenBank/DDBJ databases">
        <authorList>
            <person name="Gilroy R."/>
        </authorList>
    </citation>
    <scope>NUCLEOTIDE SEQUENCE</scope>
    <source>
        <strain evidence="14">CHK169-2315</strain>
    </source>
</reference>
<dbReference type="EMBL" id="DXHX01000103">
    <property type="protein sequence ID" value="HIV74737.1"/>
    <property type="molecule type" value="Genomic_DNA"/>
</dbReference>
<comment type="similarity">
    <text evidence="4 11">Belongs to the protoporphyrinogen/coproporphyrinogen oxidase family. Coproporphyrinogen III oxidase subfamily.</text>
</comment>
<evidence type="ECO:0000256" key="5">
    <source>
        <dbReference type="ARBA" id="ARBA00012402"/>
    </source>
</evidence>
<keyword evidence="9 11" id="KW-0560">Oxidoreductase</keyword>
<keyword evidence="7 11" id="KW-0285">Flavoprotein</keyword>
<accession>A0A9D1PMF3</accession>
<dbReference type="PANTHER" id="PTHR42923:SF3">
    <property type="entry name" value="PROTOPORPHYRINOGEN OXIDASE"/>
    <property type="match status" value="1"/>
</dbReference>
<evidence type="ECO:0000313" key="14">
    <source>
        <dbReference type="EMBL" id="HIV74737.1"/>
    </source>
</evidence>
<dbReference type="Pfam" id="PF01593">
    <property type="entry name" value="Amino_oxidase"/>
    <property type="match status" value="1"/>
</dbReference>
<evidence type="ECO:0000256" key="1">
    <source>
        <dbReference type="ARBA" id="ARBA00001755"/>
    </source>
</evidence>
<dbReference type="Gene3D" id="3.50.50.60">
    <property type="entry name" value="FAD/NAD(P)-binding domain"/>
    <property type="match status" value="1"/>
</dbReference>
<organism evidence="14 15">
    <name type="scientific">Candidatus Pseudogracilibacillus intestinigallinarum</name>
    <dbReference type="NCBI Taxonomy" id="2838742"/>
    <lineage>
        <taxon>Bacteria</taxon>
        <taxon>Bacillati</taxon>
        <taxon>Bacillota</taxon>
        <taxon>Bacilli</taxon>
        <taxon>Bacillales</taxon>
        <taxon>Bacillaceae</taxon>
        <taxon>Pseudogracilibacillus</taxon>
    </lineage>
</organism>
<dbReference type="InterPro" id="IPR004572">
    <property type="entry name" value="Protoporphyrinogen_oxidase"/>
</dbReference>
<dbReference type="Proteomes" id="UP000823937">
    <property type="component" value="Unassembled WGS sequence"/>
</dbReference>
<comment type="function">
    <text evidence="11">Involved in coproporphyrin-dependent heme b biosynthesis. Catalyzes the oxidation of coproporphyrinogen III to coproporphyrin III.</text>
</comment>
<evidence type="ECO:0000256" key="9">
    <source>
        <dbReference type="ARBA" id="ARBA00023002"/>
    </source>
</evidence>
<evidence type="ECO:0000313" key="15">
    <source>
        <dbReference type="Proteomes" id="UP000823937"/>
    </source>
</evidence>
<dbReference type="SUPFAM" id="SSF51905">
    <property type="entry name" value="FAD/NAD(P)-binding domain"/>
    <property type="match status" value="1"/>
</dbReference>
<protein>
    <recommendedName>
        <fullName evidence="6 11">Coproporphyrinogen III oxidase</fullName>
        <ecNumber evidence="5 11">1.3.3.15</ecNumber>
    </recommendedName>
</protein>
<keyword evidence="12" id="KW-0472">Membrane</keyword>
<dbReference type="InterPro" id="IPR050464">
    <property type="entry name" value="Zeta_carotene_desat/Oxidored"/>
</dbReference>
<keyword evidence="11" id="KW-0963">Cytoplasm</keyword>
<evidence type="ECO:0000256" key="6">
    <source>
        <dbReference type="ARBA" id="ARBA00019046"/>
    </source>
</evidence>
<comment type="cofactor">
    <cofactor evidence="2 11">
        <name>FAD</name>
        <dbReference type="ChEBI" id="CHEBI:57692"/>
    </cofactor>
</comment>
<dbReference type="NCBIfam" id="NF008845">
    <property type="entry name" value="PRK11883.1-5"/>
    <property type="match status" value="1"/>
</dbReference>
<keyword evidence="12" id="KW-0812">Transmembrane</keyword>
<comment type="catalytic activity">
    <reaction evidence="1">
        <text>coproporphyrinogen III + 3 O2 = coproporphyrin III + 3 H2O2</text>
        <dbReference type="Rhea" id="RHEA:43436"/>
        <dbReference type="ChEBI" id="CHEBI:15379"/>
        <dbReference type="ChEBI" id="CHEBI:16240"/>
        <dbReference type="ChEBI" id="CHEBI:57309"/>
        <dbReference type="ChEBI" id="CHEBI:131725"/>
        <dbReference type="EC" id="1.3.3.15"/>
    </reaction>
    <physiologicalReaction direction="left-to-right" evidence="1">
        <dbReference type="Rhea" id="RHEA:43437"/>
    </physiologicalReaction>
</comment>
<dbReference type="SUPFAM" id="SSF54373">
    <property type="entry name" value="FAD-linked reductases, C-terminal domain"/>
    <property type="match status" value="1"/>
</dbReference>
<dbReference type="GO" id="GO:0005737">
    <property type="term" value="C:cytoplasm"/>
    <property type="evidence" value="ECO:0007669"/>
    <property type="project" value="UniProtKB-SubCell"/>
</dbReference>
<comment type="subcellular location">
    <subcellularLocation>
        <location evidence="11">Cytoplasm</location>
    </subcellularLocation>
</comment>
<reference evidence="14" key="1">
    <citation type="journal article" date="2021" name="PeerJ">
        <title>Extensive microbial diversity within the chicken gut microbiome revealed by metagenomics and culture.</title>
        <authorList>
            <person name="Gilroy R."/>
            <person name="Ravi A."/>
            <person name="Getino M."/>
            <person name="Pursley I."/>
            <person name="Horton D.L."/>
            <person name="Alikhan N.F."/>
            <person name="Baker D."/>
            <person name="Gharbi K."/>
            <person name="Hall N."/>
            <person name="Watson M."/>
            <person name="Adriaenssens E.M."/>
            <person name="Foster-Nyarko E."/>
            <person name="Jarju S."/>
            <person name="Secka A."/>
            <person name="Antonio M."/>
            <person name="Oren A."/>
            <person name="Chaudhuri R.R."/>
            <person name="La Ragione R."/>
            <person name="Hildebrand F."/>
            <person name="Pallen M.J."/>
        </authorList>
    </citation>
    <scope>NUCLEOTIDE SEQUENCE</scope>
    <source>
        <strain evidence="14">CHK169-2315</strain>
    </source>
</reference>
<name>A0A9D1PMF3_9BACI</name>
<gene>
    <name evidence="14" type="primary">hemY</name>
    <name evidence="14" type="ORF">H9895_06640</name>
</gene>
<evidence type="ECO:0000256" key="3">
    <source>
        <dbReference type="ARBA" id="ARBA00004744"/>
    </source>
</evidence>